<reference evidence="2 3" key="1">
    <citation type="journal article" date="2019" name="Genome Biol. Evol.">
        <title>Insights into the evolution of the New World diploid cottons (Gossypium, subgenus Houzingenia) based on genome sequencing.</title>
        <authorList>
            <person name="Grover C.E."/>
            <person name="Arick M.A. 2nd"/>
            <person name="Thrash A."/>
            <person name="Conover J.L."/>
            <person name="Sanders W.S."/>
            <person name="Peterson D.G."/>
            <person name="Frelichowski J.E."/>
            <person name="Scheffler J.A."/>
            <person name="Scheffler B.E."/>
            <person name="Wendel J.F."/>
        </authorList>
    </citation>
    <scope>NUCLEOTIDE SEQUENCE [LARGE SCALE GENOMIC DNA]</scope>
    <source>
        <strain evidence="2">8</strain>
        <tissue evidence="2">Leaf</tissue>
    </source>
</reference>
<keyword evidence="1" id="KW-0812">Transmembrane</keyword>
<gene>
    <name evidence="2" type="ORF">Gorai_008136</name>
</gene>
<dbReference type="Proteomes" id="UP000593578">
    <property type="component" value="Unassembled WGS sequence"/>
</dbReference>
<evidence type="ECO:0000256" key="1">
    <source>
        <dbReference type="SAM" id="Phobius"/>
    </source>
</evidence>
<dbReference type="EMBL" id="JABEZZ010000010">
    <property type="protein sequence ID" value="MBA0598370.1"/>
    <property type="molecule type" value="Genomic_DNA"/>
</dbReference>
<feature type="transmembrane region" description="Helical" evidence="1">
    <location>
        <begin position="53"/>
        <end position="73"/>
    </location>
</feature>
<dbReference type="AlphaFoldDB" id="A0A7J8QAT3"/>
<proteinExistence type="predicted"/>
<keyword evidence="1" id="KW-1133">Transmembrane helix</keyword>
<comment type="caution">
    <text evidence="2">The sequence shown here is derived from an EMBL/GenBank/DDBJ whole genome shotgun (WGS) entry which is preliminary data.</text>
</comment>
<accession>A0A7J8QAT3</accession>
<sequence>MDKSSDTLYENSLKRKEETPNVVHLTHLTTPESIYHLRFGFASLASKPYSSAWYLWLLWPVTLWSMVLTRIYCRTFVVERNRFHQLRLQTWAIPKYGIQYRLKWQKESVNNMIEEAVLEAEEKGASVL</sequence>
<organism evidence="2 3">
    <name type="scientific">Gossypium raimondii</name>
    <name type="common">Peruvian cotton</name>
    <name type="synonym">Gossypium klotzschianum subsp. raimondii</name>
    <dbReference type="NCBI Taxonomy" id="29730"/>
    <lineage>
        <taxon>Eukaryota</taxon>
        <taxon>Viridiplantae</taxon>
        <taxon>Streptophyta</taxon>
        <taxon>Embryophyta</taxon>
        <taxon>Tracheophyta</taxon>
        <taxon>Spermatophyta</taxon>
        <taxon>Magnoliopsida</taxon>
        <taxon>eudicotyledons</taxon>
        <taxon>Gunneridae</taxon>
        <taxon>Pentapetalae</taxon>
        <taxon>rosids</taxon>
        <taxon>malvids</taxon>
        <taxon>Malvales</taxon>
        <taxon>Malvaceae</taxon>
        <taxon>Malvoideae</taxon>
        <taxon>Gossypium</taxon>
    </lineage>
</organism>
<protein>
    <submittedName>
        <fullName evidence="2">Uncharacterized protein</fullName>
    </submittedName>
</protein>
<evidence type="ECO:0000313" key="3">
    <source>
        <dbReference type="Proteomes" id="UP000593578"/>
    </source>
</evidence>
<name>A0A7J8QAT3_GOSRA</name>
<evidence type="ECO:0000313" key="2">
    <source>
        <dbReference type="EMBL" id="MBA0598370.1"/>
    </source>
</evidence>
<keyword evidence="1" id="KW-0472">Membrane</keyword>
<feature type="non-terminal residue" evidence="2">
    <location>
        <position position="128"/>
    </location>
</feature>